<dbReference type="InterPro" id="IPR011008">
    <property type="entry name" value="Dimeric_a/b-barrel"/>
</dbReference>
<comment type="cofactor">
    <cofactor evidence="1">
        <name>heme b</name>
        <dbReference type="ChEBI" id="CHEBI:60344"/>
    </cofactor>
</comment>
<dbReference type="EMBL" id="JAACJN010000006">
    <property type="protein sequence ID" value="KAF5392263.1"/>
    <property type="molecule type" value="Genomic_DNA"/>
</dbReference>
<dbReference type="Proteomes" id="UP000518752">
    <property type="component" value="Unassembled WGS sequence"/>
</dbReference>
<evidence type="ECO:0000256" key="4">
    <source>
        <dbReference type="ARBA" id="ARBA00022723"/>
    </source>
</evidence>
<dbReference type="Pfam" id="PF21105">
    <property type="entry name" value="DyP_N"/>
    <property type="match status" value="1"/>
</dbReference>
<feature type="compositionally biased region" description="Polar residues" evidence="8">
    <location>
        <begin position="204"/>
        <end position="215"/>
    </location>
</feature>
<dbReference type="PANTHER" id="PTHR30521">
    <property type="entry name" value="DEFERROCHELATASE/PEROXIDASE"/>
    <property type="match status" value="1"/>
</dbReference>
<comment type="caution">
    <text evidence="11">The sequence shown here is derived from an EMBL/GenBank/DDBJ whole genome shotgun (WGS) entry which is preliminary data.</text>
</comment>
<dbReference type="Pfam" id="PF14200">
    <property type="entry name" value="RicinB_lectin_2"/>
    <property type="match status" value="1"/>
</dbReference>
<reference evidence="11 12" key="1">
    <citation type="journal article" date="2020" name="ISME J.">
        <title>Uncovering the hidden diversity of litter-decomposition mechanisms in mushroom-forming fungi.</title>
        <authorList>
            <person name="Floudas D."/>
            <person name="Bentzer J."/>
            <person name="Ahren D."/>
            <person name="Johansson T."/>
            <person name="Persson P."/>
            <person name="Tunlid A."/>
        </authorList>
    </citation>
    <scope>NUCLEOTIDE SEQUENCE [LARGE SCALE GENOMIC DNA]</scope>
    <source>
        <strain evidence="11 12">CBS 406.79</strain>
    </source>
</reference>
<organism evidence="11 12">
    <name type="scientific">Collybiopsis confluens</name>
    <dbReference type="NCBI Taxonomy" id="2823264"/>
    <lineage>
        <taxon>Eukaryota</taxon>
        <taxon>Fungi</taxon>
        <taxon>Dikarya</taxon>
        <taxon>Basidiomycota</taxon>
        <taxon>Agaricomycotina</taxon>
        <taxon>Agaricomycetes</taxon>
        <taxon>Agaricomycetidae</taxon>
        <taxon>Agaricales</taxon>
        <taxon>Marasmiineae</taxon>
        <taxon>Omphalotaceae</taxon>
        <taxon>Collybiopsis</taxon>
    </lineage>
</organism>
<evidence type="ECO:0000313" key="11">
    <source>
        <dbReference type="EMBL" id="KAF5392263.1"/>
    </source>
</evidence>
<evidence type="ECO:0000256" key="3">
    <source>
        <dbReference type="ARBA" id="ARBA00022617"/>
    </source>
</evidence>
<evidence type="ECO:0000259" key="10">
    <source>
        <dbReference type="Pfam" id="PF21105"/>
    </source>
</evidence>
<evidence type="ECO:0000313" key="12">
    <source>
        <dbReference type="Proteomes" id="UP000518752"/>
    </source>
</evidence>
<evidence type="ECO:0000256" key="5">
    <source>
        <dbReference type="ARBA" id="ARBA00023002"/>
    </source>
</evidence>
<dbReference type="GO" id="GO:0004601">
    <property type="term" value="F:peroxidase activity"/>
    <property type="evidence" value="ECO:0007669"/>
    <property type="project" value="UniProtKB-KW"/>
</dbReference>
<proteinExistence type="inferred from homology"/>
<feature type="compositionally biased region" description="Basic and acidic residues" evidence="8">
    <location>
        <begin position="228"/>
        <end position="260"/>
    </location>
</feature>
<feature type="region of interest" description="Disordered" evidence="8">
    <location>
        <begin position="152"/>
        <end position="267"/>
    </location>
</feature>
<evidence type="ECO:0000256" key="8">
    <source>
        <dbReference type="SAM" id="MobiDB-lite"/>
    </source>
</evidence>
<dbReference type="SUPFAM" id="SSF54909">
    <property type="entry name" value="Dimeric alpha+beta barrel"/>
    <property type="match status" value="1"/>
</dbReference>
<feature type="domain" description="DyP dimeric alpha+beta barrel" evidence="10">
    <location>
        <begin position="268"/>
        <end position="437"/>
    </location>
</feature>
<evidence type="ECO:0000256" key="6">
    <source>
        <dbReference type="ARBA" id="ARBA00023004"/>
    </source>
</evidence>
<keyword evidence="2" id="KW-0575">Peroxidase</keyword>
<dbReference type="PROSITE" id="PS51404">
    <property type="entry name" value="DYP_PEROXIDASE"/>
    <property type="match status" value="1"/>
</dbReference>
<dbReference type="PROSITE" id="PS50231">
    <property type="entry name" value="RICIN_B_LECTIN"/>
    <property type="match status" value="1"/>
</dbReference>
<dbReference type="NCBIfam" id="TIGR01413">
    <property type="entry name" value="Dyp_perox_fam"/>
    <property type="match status" value="1"/>
</dbReference>
<evidence type="ECO:0008006" key="13">
    <source>
        <dbReference type="Google" id="ProtNLM"/>
    </source>
</evidence>
<dbReference type="InterPro" id="IPR000772">
    <property type="entry name" value="Ricin_B_lectin"/>
</dbReference>
<dbReference type="GO" id="GO:0020037">
    <property type="term" value="F:heme binding"/>
    <property type="evidence" value="ECO:0007669"/>
    <property type="project" value="InterPro"/>
</dbReference>
<dbReference type="InterPro" id="IPR035992">
    <property type="entry name" value="Ricin_B-like_lectins"/>
</dbReference>
<protein>
    <recommendedName>
        <fullName evidence="13">Dyp-type peroxidase</fullName>
    </recommendedName>
</protein>
<dbReference type="GO" id="GO:0046872">
    <property type="term" value="F:metal ion binding"/>
    <property type="evidence" value="ECO:0007669"/>
    <property type="project" value="UniProtKB-KW"/>
</dbReference>
<dbReference type="GO" id="GO:0005829">
    <property type="term" value="C:cytosol"/>
    <property type="evidence" value="ECO:0007669"/>
    <property type="project" value="TreeGrafter"/>
</dbReference>
<evidence type="ECO:0000256" key="1">
    <source>
        <dbReference type="ARBA" id="ARBA00001970"/>
    </source>
</evidence>
<evidence type="ECO:0000259" key="9">
    <source>
        <dbReference type="Pfam" id="PF14200"/>
    </source>
</evidence>
<comment type="similarity">
    <text evidence="7">Belongs to the DyP-type peroxidase family.</text>
</comment>
<feature type="domain" description="Ricin B lectin" evidence="9">
    <location>
        <begin position="42"/>
        <end position="133"/>
    </location>
</feature>
<dbReference type="InterPro" id="IPR049509">
    <property type="entry name" value="DyP_N"/>
</dbReference>
<keyword evidence="3" id="KW-0349">Heme</keyword>
<dbReference type="SUPFAM" id="SSF50370">
    <property type="entry name" value="Ricin B-like lectins"/>
    <property type="match status" value="1"/>
</dbReference>
<dbReference type="InterPro" id="IPR006314">
    <property type="entry name" value="Dyp_peroxidase"/>
</dbReference>
<dbReference type="OrthoDB" id="3207336at2759"/>
<gene>
    <name evidence="11" type="ORF">D9757_001579</name>
</gene>
<evidence type="ECO:0000256" key="7">
    <source>
        <dbReference type="ARBA" id="ARBA00025737"/>
    </source>
</evidence>
<keyword evidence="4" id="KW-0479">Metal-binding</keyword>
<feature type="compositionally biased region" description="Basic and acidic residues" evidence="8">
    <location>
        <begin position="155"/>
        <end position="203"/>
    </location>
</feature>
<dbReference type="AlphaFoldDB" id="A0A8H5HZH5"/>
<keyword evidence="12" id="KW-1185">Reference proteome</keyword>
<keyword evidence="6" id="KW-0408">Iron</keyword>
<dbReference type="CDD" id="cd23416">
    <property type="entry name" value="beta-trefoil_Ricin_MOA-like"/>
    <property type="match status" value="1"/>
</dbReference>
<dbReference type="PANTHER" id="PTHR30521:SF4">
    <property type="entry name" value="DEFERROCHELATASE"/>
    <property type="match status" value="1"/>
</dbReference>
<dbReference type="Gene3D" id="2.80.10.50">
    <property type="match status" value="1"/>
</dbReference>
<name>A0A8H5HZH5_9AGAR</name>
<keyword evidence="5" id="KW-0560">Oxidoreductase</keyword>
<accession>A0A8H5HZH5</accession>
<sequence>MSGQSIYRIEHAHVRVRMVLSHGSSADGTPVVAWRGPNDYASQWWSIDPVDGERDTYMIRNTHTGSYMDLTGSSAWSGTKIIGYQRTGNPNQKWVIMKEQSGTGFWKIQSKATNTFANLLYGGSQTGTQIVGWEGSWDDGKSDGHQHWTLVRQGETPKKPDSNQTPKKPDDKTPSKPDKTKSLKKSEPRPDETKVPKKTEDKPQNGTANGTANETKNPKQPEVIPPKTKPDEEKDPKLKQGTDETPKGERDESKAPKQTDDDTPNLENIQAEIVPGLNKAYEYFLFFRFDKIDGFRGIMRSHIIPKISTAKQVFEMLKKKEFPLNGLPNPEWEYVGCSVGFSSIGLSKLGLDDYLYDEAFHWGQKRDARDLGDKGTEKEGIFNPEWEDKYLEEIHGVFQITAHNDTMGRAFVKQLKRDLQYAKGIKEVVYFSTAFRPMPYTRQEHFGFRDGISKPEIKGYTFDDELPIRDLEKERRPAWAVDGSFFVFRKLKQLVPEFNGYLRENGMKLFPNLPPEDASHKLGARMFGRWKSGTPVVLSPDKDDESISNDDKQVNNFQYSTDQKTCPFAAHTQKSFPRNNFPTSYDHLFRRASIPYGPELDALETSTTTADRGLLFLCYQSSIDRGFKYTQQRFNSPNFPSTNLQGDSPGYDSILGSSARFMTGANPDKPSEKLCVPLRFVEPRGGEYFFIPSISTLDKIAAGSHK</sequence>
<evidence type="ECO:0000256" key="2">
    <source>
        <dbReference type="ARBA" id="ARBA00022559"/>
    </source>
</evidence>